<evidence type="ECO:0000256" key="7">
    <source>
        <dbReference type="ARBA" id="ARBA00023015"/>
    </source>
</evidence>
<evidence type="ECO:0000256" key="11">
    <source>
        <dbReference type="PROSITE-ProRule" id="PRU00042"/>
    </source>
</evidence>
<dbReference type="FunFam" id="3.30.160.60:FF:000450">
    <property type="entry name" value="PR domain zinc finger protein 14"/>
    <property type="match status" value="1"/>
</dbReference>
<evidence type="ECO:0000256" key="5">
    <source>
        <dbReference type="ARBA" id="ARBA00022771"/>
    </source>
</evidence>
<dbReference type="InterPro" id="IPR036236">
    <property type="entry name" value="Znf_C2H2_sf"/>
</dbReference>
<feature type="domain" description="C2H2-type" evidence="12">
    <location>
        <begin position="753"/>
        <end position="775"/>
    </location>
</feature>
<keyword evidence="8" id="KW-0238">DNA-binding</keyword>
<keyword evidence="3" id="KW-0479">Metal-binding</keyword>
<dbReference type="FunFam" id="3.30.160.60:FF:000340">
    <property type="entry name" value="zinc finger protein 473 isoform X1"/>
    <property type="match status" value="1"/>
</dbReference>
<feature type="domain" description="C2H2-type" evidence="12">
    <location>
        <begin position="669"/>
        <end position="696"/>
    </location>
</feature>
<feature type="domain" description="C2H2-type" evidence="12">
    <location>
        <begin position="445"/>
        <end position="472"/>
    </location>
</feature>
<feature type="domain" description="C2H2-type" evidence="12">
    <location>
        <begin position="333"/>
        <end position="360"/>
    </location>
</feature>
<feature type="domain" description="C2H2-type" evidence="12">
    <location>
        <begin position="697"/>
        <end position="724"/>
    </location>
</feature>
<dbReference type="GO" id="GO:0001228">
    <property type="term" value="F:DNA-binding transcription activator activity, RNA polymerase II-specific"/>
    <property type="evidence" value="ECO:0007669"/>
    <property type="project" value="TreeGrafter"/>
</dbReference>
<dbReference type="FunFam" id="3.30.160.60:FF:000446">
    <property type="entry name" value="Zinc finger protein"/>
    <property type="match status" value="2"/>
</dbReference>
<dbReference type="FunFam" id="3.30.160.60:FF:001289">
    <property type="entry name" value="Zinc finger protein 574"/>
    <property type="match status" value="2"/>
</dbReference>
<dbReference type="GO" id="GO:0008270">
    <property type="term" value="F:zinc ion binding"/>
    <property type="evidence" value="ECO:0007669"/>
    <property type="project" value="UniProtKB-KW"/>
</dbReference>
<keyword evidence="14" id="KW-1185">Reference proteome</keyword>
<name>A0AAN9Y5C3_9HEMI</name>
<dbReference type="GO" id="GO:0005634">
    <property type="term" value="C:nucleus"/>
    <property type="evidence" value="ECO:0007669"/>
    <property type="project" value="UniProtKB-SubCell"/>
</dbReference>
<feature type="domain" description="C2H2-type" evidence="12">
    <location>
        <begin position="639"/>
        <end position="666"/>
    </location>
</feature>
<keyword evidence="6" id="KW-0862">Zinc</keyword>
<feature type="domain" description="C2H2-type" evidence="12">
    <location>
        <begin position="529"/>
        <end position="556"/>
    </location>
</feature>
<feature type="domain" description="C2H2-type" evidence="12">
    <location>
        <begin position="277"/>
        <end position="304"/>
    </location>
</feature>
<evidence type="ECO:0000313" key="14">
    <source>
        <dbReference type="Proteomes" id="UP001367676"/>
    </source>
</evidence>
<comment type="subcellular location">
    <subcellularLocation>
        <location evidence="1">Nucleus</location>
    </subcellularLocation>
</comment>
<protein>
    <recommendedName>
        <fullName evidence="12">C2H2-type domain-containing protein</fullName>
    </recommendedName>
</protein>
<evidence type="ECO:0000256" key="6">
    <source>
        <dbReference type="ARBA" id="ARBA00022833"/>
    </source>
</evidence>
<feature type="domain" description="C2H2-type" evidence="12">
    <location>
        <begin position="557"/>
        <end position="584"/>
    </location>
</feature>
<sequence>MHLTVPNIEMGGVNRGINSDLNVLMESNEFVKDESSIDGSYNNDTTFVESIPDSLFKKIQDTGSLSFLLQSSQIPEDALDSIIKVLEADCDFKTLSEGSLHMILRMNSGNSVEPQNECLTTHALAEDLKTEGSLTSAPPAMHQTPFEPPEGVTQSDFKAPLISAAISTQKPPSSLVSLLHSILPDCSELPPHVHLNRQPAQSSPCAKNAKAPQLRNVQLQCHECGKFFANGHNLKVHMYIHTGEKRQQSYCSICSKGFVKPCDLRRHMATHTGDKPFDCYVCGAHLGSSSALQQHALIHTQRENLRCNHCAKEFINAASLQRHLISHRDTPLFHCDLCKASFNVKYDLRMHILKHTGALPYPCTVCAKSFSKPSDLTRHLVVHTGERPFQCAQCDRTFTNSSNLRMHLITHNKVKPHPCALCDKSFRRPSDLQRHLLTHTGERPFVCHICDMAFTTNYNRKIHLLRHSGSLPYQCTVCIKSFSKPSELLRHRTVHSGLRPYQCDICPRSFTSNSNLRAHRLTHSDDRPHICDVCAKPFLRPSDLRRHILIHTGSKPFGCSVCGLAFADSSNLKKHELAHAKNADADRVETVAPSLGSPLDLQRSADCAVQVEEMNECPPPENSVSEGSPAAQSANVTQYSCAICCAQFGAAVALQEHAMKHADDMNSSCRCDICNKTFVHETYLKAHVATHIEIRPHTCKVCHKGFKNASHLKSHESVHTGVKPYCCGVCSKAFSKASSLRRHQVIHERLNQVTCAVCGKQFFNQEYLREHLALHFLPASDAQCATYASRICDLSSLSASALPVASKMEVIHTQSCVPSGVCQ</sequence>
<evidence type="ECO:0000256" key="8">
    <source>
        <dbReference type="ARBA" id="ARBA00023125"/>
    </source>
</evidence>
<dbReference type="SMART" id="SM00355">
    <property type="entry name" value="ZnF_C2H2"/>
    <property type="match status" value="18"/>
</dbReference>
<dbReference type="PROSITE" id="PS00028">
    <property type="entry name" value="ZINC_FINGER_C2H2_1"/>
    <property type="match status" value="17"/>
</dbReference>
<keyword evidence="7" id="KW-0805">Transcription regulation</keyword>
<feature type="domain" description="C2H2-type" evidence="12">
    <location>
        <begin position="305"/>
        <end position="327"/>
    </location>
</feature>
<organism evidence="13 14">
    <name type="scientific">Parthenolecanium corni</name>
    <dbReference type="NCBI Taxonomy" id="536013"/>
    <lineage>
        <taxon>Eukaryota</taxon>
        <taxon>Metazoa</taxon>
        <taxon>Ecdysozoa</taxon>
        <taxon>Arthropoda</taxon>
        <taxon>Hexapoda</taxon>
        <taxon>Insecta</taxon>
        <taxon>Pterygota</taxon>
        <taxon>Neoptera</taxon>
        <taxon>Paraneoptera</taxon>
        <taxon>Hemiptera</taxon>
        <taxon>Sternorrhyncha</taxon>
        <taxon>Coccoidea</taxon>
        <taxon>Coccidae</taxon>
        <taxon>Parthenolecanium</taxon>
    </lineage>
</organism>
<comment type="caution">
    <text evidence="13">The sequence shown here is derived from an EMBL/GenBank/DDBJ whole genome shotgun (WGS) entry which is preliminary data.</text>
</comment>
<evidence type="ECO:0000256" key="3">
    <source>
        <dbReference type="ARBA" id="ARBA00022723"/>
    </source>
</evidence>
<evidence type="ECO:0000256" key="1">
    <source>
        <dbReference type="ARBA" id="ARBA00004123"/>
    </source>
</evidence>
<feature type="domain" description="C2H2-type" evidence="12">
    <location>
        <begin position="361"/>
        <end position="388"/>
    </location>
</feature>
<gene>
    <name evidence="13" type="ORF">V9T40_007832</name>
</gene>
<dbReference type="PANTHER" id="PTHR24376">
    <property type="entry name" value="ZINC FINGER PROTEIN"/>
    <property type="match status" value="1"/>
</dbReference>
<feature type="domain" description="C2H2-type" evidence="12">
    <location>
        <begin position="473"/>
        <end position="500"/>
    </location>
</feature>
<keyword evidence="10" id="KW-0539">Nucleus</keyword>
<dbReference type="PROSITE" id="PS50157">
    <property type="entry name" value="ZINC_FINGER_C2H2_2"/>
    <property type="match status" value="18"/>
</dbReference>
<dbReference type="PANTHER" id="PTHR24376:SF235">
    <property type="entry name" value="C2H2-TYPE DOMAIN-CONTAINING PROTEIN"/>
    <property type="match status" value="1"/>
</dbReference>
<reference evidence="13 14" key="1">
    <citation type="submission" date="2024-03" db="EMBL/GenBank/DDBJ databases">
        <title>Adaptation during the transition from Ophiocordyceps entomopathogen to insect associate is accompanied by gene loss and intensified selection.</title>
        <authorList>
            <person name="Ward C.M."/>
            <person name="Onetto C.A."/>
            <person name="Borneman A.R."/>
        </authorList>
    </citation>
    <scope>NUCLEOTIDE SEQUENCE [LARGE SCALE GENOMIC DNA]</scope>
    <source>
        <strain evidence="13">AWRI1</strain>
        <tissue evidence="13">Single Adult Female</tissue>
    </source>
</reference>
<accession>A0AAN9Y5C3</accession>
<evidence type="ECO:0000256" key="2">
    <source>
        <dbReference type="ARBA" id="ARBA00006991"/>
    </source>
</evidence>
<feature type="domain" description="C2H2-type" evidence="12">
    <location>
        <begin position="389"/>
        <end position="416"/>
    </location>
</feature>
<dbReference type="Proteomes" id="UP001367676">
    <property type="component" value="Unassembled WGS sequence"/>
</dbReference>
<dbReference type="Pfam" id="PF00096">
    <property type="entry name" value="zf-C2H2"/>
    <property type="match status" value="13"/>
</dbReference>
<keyword evidence="4" id="KW-0677">Repeat</keyword>
<dbReference type="Pfam" id="PF12874">
    <property type="entry name" value="zf-met"/>
    <property type="match status" value="1"/>
</dbReference>
<feature type="domain" description="C2H2-type" evidence="12">
    <location>
        <begin position="219"/>
        <end position="246"/>
    </location>
</feature>
<evidence type="ECO:0000256" key="9">
    <source>
        <dbReference type="ARBA" id="ARBA00023163"/>
    </source>
</evidence>
<dbReference type="GO" id="GO:0000978">
    <property type="term" value="F:RNA polymerase II cis-regulatory region sequence-specific DNA binding"/>
    <property type="evidence" value="ECO:0007669"/>
    <property type="project" value="TreeGrafter"/>
</dbReference>
<evidence type="ECO:0000256" key="10">
    <source>
        <dbReference type="ARBA" id="ARBA00023242"/>
    </source>
</evidence>
<dbReference type="AlphaFoldDB" id="A0AAN9Y5C3"/>
<feature type="domain" description="C2H2-type" evidence="12">
    <location>
        <begin position="501"/>
        <end position="528"/>
    </location>
</feature>
<keyword evidence="5 11" id="KW-0863">Zinc-finger</keyword>
<feature type="domain" description="C2H2-type" evidence="12">
    <location>
        <begin position="725"/>
        <end position="752"/>
    </location>
</feature>
<dbReference type="FunFam" id="3.30.160.60:FF:000045">
    <property type="entry name" value="ZFP69 zinc finger protein B"/>
    <property type="match status" value="1"/>
</dbReference>
<feature type="domain" description="C2H2-type" evidence="12">
    <location>
        <begin position="417"/>
        <end position="444"/>
    </location>
</feature>
<evidence type="ECO:0000313" key="13">
    <source>
        <dbReference type="EMBL" id="KAK7593080.1"/>
    </source>
</evidence>
<evidence type="ECO:0000256" key="4">
    <source>
        <dbReference type="ARBA" id="ARBA00022737"/>
    </source>
</evidence>
<dbReference type="FunFam" id="3.30.160.60:FF:000624">
    <property type="entry name" value="zinc finger protein 697"/>
    <property type="match status" value="1"/>
</dbReference>
<dbReference type="InterPro" id="IPR013087">
    <property type="entry name" value="Znf_C2H2_type"/>
</dbReference>
<feature type="domain" description="C2H2-type" evidence="12">
    <location>
        <begin position="249"/>
        <end position="276"/>
    </location>
</feature>
<dbReference type="FunFam" id="3.30.160.60:FF:000761">
    <property type="entry name" value="Zinc finger protein 449"/>
    <property type="match status" value="1"/>
</dbReference>
<dbReference type="EMBL" id="JBBCAQ010000020">
    <property type="protein sequence ID" value="KAK7593080.1"/>
    <property type="molecule type" value="Genomic_DNA"/>
</dbReference>
<dbReference type="SUPFAM" id="SSF57667">
    <property type="entry name" value="beta-beta-alpha zinc fingers"/>
    <property type="match status" value="9"/>
</dbReference>
<evidence type="ECO:0000259" key="12">
    <source>
        <dbReference type="PROSITE" id="PS50157"/>
    </source>
</evidence>
<dbReference type="Gene3D" id="3.30.160.60">
    <property type="entry name" value="Classic Zinc Finger"/>
    <property type="match status" value="15"/>
</dbReference>
<keyword evidence="9" id="KW-0804">Transcription</keyword>
<comment type="similarity">
    <text evidence="2">Belongs to the krueppel C2H2-type zinc-finger protein family.</text>
</comment>
<proteinExistence type="inferred from homology"/>
<dbReference type="FunFam" id="3.30.160.60:FF:000145">
    <property type="entry name" value="Zinc finger protein 574"/>
    <property type="match status" value="3"/>
</dbReference>